<dbReference type="Gene3D" id="2.40.50.100">
    <property type="match status" value="1"/>
</dbReference>
<evidence type="ECO:0000256" key="1">
    <source>
        <dbReference type="ARBA" id="ARBA00009477"/>
    </source>
</evidence>
<dbReference type="EMBL" id="RQXV01000002">
    <property type="protein sequence ID" value="RRD00402.1"/>
    <property type="molecule type" value="Genomic_DNA"/>
</dbReference>
<dbReference type="GO" id="GO:0015562">
    <property type="term" value="F:efflux transmembrane transporter activity"/>
    <property type="evidence" value="ECO:0007669"/>
    <property type="project" value="TreeGrafter"/>
</dbReference>
<comment type="caution">
    <text evidence="4">The sequence shown here is derived from an EMBL/GenBank/DDBJ whole genome shotgun (WGS) entry which is preliminary data.</text>
</comment>
<organism evidence="4 5">
    <name type="scientific">Amphritea balenae</name>
    <dbReference type="NCBI Taxonomy" id="452629"/>
    <lineage>
        <taxon>Bacteria</taxon>
        <taxon>Pseudomonadati</taxon>
        <taxon>Pseudomonadota</taxon>
        <taxon>Gammaproteobacteria</taxon>
        <taxon>Oceanospirillales</taxon>
        <taxon>Oceanospirillaceae</taxon>
        <taxon>Amphritea</taxon>
    </lineage>
</organism>
<sequence>MSGHKKETDLRPFTLFNVIASVLFSLPLSASADVADQLPALDCIINPSEKIDLSSLSAGVITEVLVRRGDAVTQGQKIAQLDDRVEQVSVMLAEARAAIESELEGGQINLDYDRYAYKRLTNLYHSKAVSEQDKEQAERAVKLSSAAIKQAREQAKIRELELYRAQTLLEQRIVRSPVDGVVQRNLKFRGEYVDEDPVVRIVTLDPLYIETMVPIKHFGSLQRGMLAEVYPEVLSQEAMQARVIAIDPVGDVGSSAFGVQLEMANPDKKIPAGIKCDLKFTGQLEVRSEEEQESETSKVAVNVADVSKGSDQADDRTENSPVNTPETKIEIAEQVAFSENKEPEDQEPEHKVSDIKDPEVAVPEAIDADLVAPETAIASTASEQMAVEQKEVDRLVLGKEADLSAVPATEESTDVVNELTPVQTGDAIASDQSQAATQATTQAVAQTAIQAATQAVVQTAIQATNQVTTQETDAEQEPSVVLKSVVLGPYKTDKFQQVSGLLNTENIAFTTETSEEVRKIGYILLLRGSKQALATAVTELRSYGLKDVEYLNYGAYKGSVSLGVFYNDRSANERSRLISRYGYQPEQVTRFRKQSLVTVLADIPAGDNRLEKLGL</sequence>
<evidence type="ECO:0000313" key="4">
    <source>
        <dbReference type="EMBL" id="RRD00402.1"/>
    </source>
</evidence>
<feature type="signal peptide" evidence="3">
    <location>
        <begin position="1"/>
        <end position="32"/>
    </location>
</feature>
<feature type="chain" id="PRO_5018305389" evidence="3">
    <location>
        <begin position="33"/>
        <end position="615"/>
    </location>
</feature>
<dbReference type="NCBIfam" id="TIGR01730">
    <property type="entry name" value="RND_mfp"/>
    <property type="match status" value="1"/>
</dbReference>
<accession>A0A3P1ST80</accession>
<dbReference type="Gene3D" id="1.10.287.470">
    <property type="entry name" value="Helix hairpin bin"/>
    <property type="match status" value="1"/>
</dbReference>
<dbReference type="OrthoDB" id="9791520at2"/>
<evidence type="ECO:0000313" key="5">
    <source>
        <dbReference type="Proteomes" id="UP000267535"/>
    </source>
</evidence>
<reference evidence="4 5" key="1">
    <citation type="submission" date="2018-11" db="EMBL/GenBank/DDBJ databases">
        <title>The draft genome sequence of Amphritea balenae JAMM 1525T.</title>
        <authorList>
            <person name="Fang Z."/>
            <person name="Zhang Y."/>
            <person name="Han X."/>
        </authorList>
    </citation>
    <scope>NUCLEOTIDE SEQUENCE [LARGE SCALE GENOMIC DNA]</scope>
    <source>
        <strain evidence="4 5">JAMM 1525</strain>
    </source>
</reference>
<protein>
    <submittedName>
        <fullName evidence="4">Efflux RND transporter periplasmic adaptor subunit</fullName>
    </submittedName>
</protein>
<evidence type="ECO:0000256" key="3">
    <source>
        <dbReference type="SAM" id="SignalP"/>
    </source>
</evidence>
<dbReference type="PANTHER" id="PTHR30469">
    <property type="entry name" value="MULTIDRUG RESISTANCE PROTEIN MDTA"/>
    <property type="match status" value="1"/>
</dbReference>
<evidence type="ECO:0000256" key="2">
    <source>
        <dbReference type="SAM" id="MobiDB-lite"/>
    </source>
</evidence>
<dbReference type="Gene3D" id="2.40.30.170">
    <property type="match status" value="1"/>
</dbReference>
<comment type="similarity">
    <text evidence="1">Belongs to the membrane fusion protein (MFP) (TC 8.A.1) family.</text>
</comment>
<dbReference type="PANTHER" id="PTHR30469:SF15">
    <property type="entry name" value="HLYD FAMILY OF SECRETION PROTEINS"/>
    <property type="match status" value="1"/>
</dbReference>
<name>A0A3P1ST80_9GAMM</name>
<dbReference type="GO" id="GO:1990281">
    <property type="term" value="C:efflux pump complex"/>
    <property type="evidence" value="ECO:0007669"/>
    <property type="project" value="TreeGrafter"/>
</dbReference>
<dbReference type="SUPFAM" id="SSF111369">
    <property type="entry name" value="HlyD-like secretion proteins"/>
    <property type="match status" value="1"/>
</dbReference>
<proteinExistence type="inferred from homology"/>
<dbReference type="InterPro" id="IPR006143">
    <property type="entry name" value="RND_pump_MFP"/>
</dbReference>
<feature type="region of interest" description="Disordered" evidence="2">
    <location>
        <begin position="287"/>
        <end position="328"/>
    </location>
</feature>
<dbReference type="Proteomes" id="UP000267535">
    <property type="component" value="Unassembled WGS sequence"/>
</dbReference>
<dbReference type="AlphaFoldDB" id="A0A3P1ST80"/>
<keyword evidence="5" id="KW-1185">Reference proteome</keyword>
<keyword evidence="3" id="KW-0732">Signal</keyword>
<gene>
    <name evidence="4" type="ORF">EHS89_04730</name>
</gene>